<gene>
    <name evidence="1" type="ORF">ANDO1_0734</name>
    <name evidence="2" type="ORF">ANDO2_0640</name>
</gene>
<dbReference type="EMBL" id="CAADHZ010000006">
    <property type="protein sequence ID" value="VFR21470.1"/>
    <property type="molecule type" value="Genomic_DNA"/>
</dbReference>
<dbReference type="AlphaFoldDB" id="A0A484Q5E9"/>
<evidence type="ECO:0000313" key="1">
    <source>
        <dbReference type="EMBL" id="VFR21470.1"/>
    </source>
</evidence>
<dbReference type="EMBL" id="CAADIB010000010">
    <property type="protein sequence ID" value="VFR32029.1"/>
    <property type="molecule type" value="Genomic_DNA"/>
</dbReference>
<evidence type="ECO:0000313" key="2">
    <source>
        <dbReference type="EMBL" id="VFR32029.1"/>
    </source>
</evidence>
<proteinExistence type="predicted"/>
<sequence>MAALYALEVVEHGVIDILADGSASSATCGATDQRAHERACQTAEE</sequence>
<accession>A0A484Q5E9</accession>
<protein>
    <submittedName>
        <fullName evidence="2">Uncharacterized protein</fullName>
    </submittedName>
</protein>
<name>A0A484Q5E9_9ZZZZ</name>
<reference evidence="2" key="1">
    <citation type="submission" date="2019-03" db="EMBL/GenBank/DDBJ databases">
        <authorList>
            <person name="Danneels B."/>
        </authorList>
    </citation>
    <scope>NUCLEOTIDE SEQUENCE</scope>
</reference>
<organism evidence="2">
    <name type="scientific">plant metagenome</name>
    <dbReference type="NCBI Taxonomy" id="1297885"/>
    <lineage>
        <taxon>unclassified sequences</taxon>
        <taxon>metagenomes</taxon>
        <taxon>organismal metagenomes</taxon>
    </lineage>
</organism>